<comment type="caution">
    <text evidence="1">The sequence shown here is derived from an EMBL/GenBank/DDBJ whole genome shotgun (WGS) entry which is preliminary data.</text>
</comment>
<protein>
    <submittedName>
        <fullName evidence="1">Uncharacterized protein</fullName>
    </submittedName>
</protein>
<dbReference type="Proteomes" id="UP001519311">
    <property type="component" value="Unassembled WGS sequence"/>
</dbReference>
<name>A0ABS4VB78_9ACTN</name>
<keyword evidence="2" id="KW-1185">Reference proteome</keyword>
<dbReference type="EMBL" id="JAGINS010000001">
    <property type="protein sequence ID" value="MBP2361158.1"/>
    <property type="molecule type" value="Genomic_DNA"/>
</dbReference>
<evidence type="ECO:0000313" key="2">
    <source>
        <dbReference type="Proteomes" id="UP001519311"/>
    </source>
</evidence>
<sequence>MDDLEIFASALRGDDVRLRDFAGAYGLVCTAVELSSVFVIRPADDGGQRGALAVVGASGGGGVSAVRLPRSFPVRRVEYEGDRFVLTSVDGREVRGTPEQFSAWPRMITAEHNSSYERQLEEAFLATHLLPDGRRGTACAERPCTGREWSALRADEMVRRQSVIVAADGLDLSVSFDCAGPEMTAELLPHAREVVADFGAVRRAGAEFLWGWGANGDESEEDRAEFLAAVAPTDLVVFRSGDFEVHFGDASGRFFPDGYWGAVQYRRDMAPASGTMEA</sequence>
<reference evidence="1 2" key="1">
    <citation type="submission" date="2021-03" db="EMBL/GenBank/DDBJ databases">
        <title>Sequencing the genomes of 1000 actinobacteria strains.</title>
        <authorList>
            <person name="Klenk H.-P."/>
        </authorList>
    </citation>
    <scope>NUCLEOTIDE SEQUENCE [LARGE SCALE GENOMIC DNA]</scope>
    <source>
        <strain evidence="1 2">DSM 40843</strain>
    </source>
</reference>
<gene>
    <name evidence="1" type="ORF">JOF59_003558</name>
</gene>
<proteinExistence type="predicted"/>
<dbReference type="RefSeq" id="WP_209470435.1">
    <property type="nucleotide sequence ID" value="NZ_BMWJ01000003.1"/>
</dbReference>
<evidence type="ECO:0000313" key="1">
    <source>
        <dbReference type="EMBL" id="MBP2361158.1"/>
    </source>
</evidence>
<accession>A0ABS4VB78</accession>
<organism evidence="1 2">
    <name type="scientific">Streptomyces clavifer</name>
    <dbReference type="NCBI Taxonomy" id="68188"/>
    <lineage>
        <taxon>Bacteria</taxon>
        <taxon>Bacillati</taxon>
        <taxon>Actinomycetota</taxon>
        <taxon>Actinomycetes</taxon>
        <taxon>Kitasatosporales</taxon>
        <taxon>Streptomycetaceae</taxon>
        <taxon>Streptomyces</taxon>
    </lineage>
</organism>